<dbReference type="GO" id="GO:0006950">
    <property type="term" value="P:response to stress"/>
    <property type="evidence" value="ECO:0007669"/>
    <property type="project" value="UniProtKB-ARBA"/>
</dbReference>
<evidence type="ECO:0000259" key="6">
    <source>
        <dbReference type="PROSITE" id="PS50404"/>
    </source>
</evidence>
<keyword evidence="4" id="KW-0808">Transferase</keyword>
<dbReference type="SFLD" id="SFLDG01205">
    <property type="entry name" value="AMPS.1"/>
    <property type="match status" value="1"/>
</dbReference>
<dbReference type="InterPro" id="IPR036282">
    <property type="entry name" value="Glutathione-S-Trfase_C_sf"/>
</dbReference>
<dbReference type="Pfam" id="PF02798">
    <property type="entry name" value="GST_N"/>
    <property type="match status" value="1"/>
</dbReference>
<proteinExistence type="inferred from homology"/>
<dbReference type="FunFam" id="3.40.30.10:FF:000168">
    <property type="entry name" value="Glutathione S-transferase 2"/>
    <property type="match status" value="1"/>
</dbReference>
<dbReference type="Gene3D" id="3.40.30.10">
    <property type="entry name" value="Glutaredoxin"/>
    <property type="match status" value="1"/>
</dbReference>
<feature type="domain" description="GST C-terminal" evidence="7">
    <location>
        <begin position="83"/>
        <end position="200"/>
    </location>
</feature>
<evidence type="ECO:0000256" key="3">
    <source>
        <dbReference type="ARBA" id="ARBA00012452"/>
    </source>
</evidence>
<dbReference type="GO" id="GO:0006749">
    <property type="term" value="P:glutathione metabolic process"/>
    <property type="evidence" value="ECO:0007669"/>
    <property type="project" value="TreeGrafter"/>
</dbReference>
<dbReference type="Gene3D" id="1.20.1050.10">
    <property type="match status" value="1"/>
</dbReference>
<comment type="similarity">
    <text evidence="1">Belongs to the GST superfamily. Pi family.</text>
</comment>
<accession>A0A1I7TXW4</accession>
<dbReference type="InterPro" id="IPR050213">
    <property type="entry name" value="GST_superfamily"/>
</dbReference>
<dbReference type="SUPFAM" id="SSF52833">
    <property type="entry name" value="Thioredoxin-like"/>
    <property type="match status" value="1"/>
</dbReference>
<dbReference type="PANTHER" id="PTHR11571:SF120">
    <property type="entry name" value="GST N-TERMINAL DOMAIN-CONTAINING PROTEIN-RELATED"/>
    <property type="match status" value="1"/>
</dbReference>
<dbReference type="Proteomes" id="UP000095282">
    <property type="component" value="Unplaced"/>
</dbReference>
<dbReference type="STRING" id="1561998.A0A1I7TXW4"/>
<dbReference type="PANTHER" id="PTHR11571">
    <property type="entry name" value="GLUTATHIONE S-TRANSFERASE"/>
    <property type="match status" value="1"/>
</dbReference>
<feature type="domain" description="GST N-terminal" evidence="6">
    <location>
        <begin position="2"/>
        <end position="81"/>
    </location>
</feature>
<evidence type="ECO:0000256" key="1">
    <source>
        <dbReference type="ARBA" id="ARBA00007297"/>
    </source>
</evidence>
<dbReference type="AlphaFoldDB" id="A0A1I7TXW4"/>
<evidence type="ECO:0000259" key="7">
    <source>
        <dbReference type="PROSITE" id="PS50405"/>
    </source>
</evidence>
<dbReference type="GO" id="GO:0005829">
    <property type="term" value="C:cytosol"/>
    <property type="evidence" value="ECO:0007669"/>
    <property type="project" value="TreeGrafter"/>
</dbReference>
<reference evidence="9" key="1">
    <citation type="submission" date="2016-11" db="UniProtKB">
        <authorList>
            <consortium name="WormBaseParasite"/>
        </authorList>
    </citation>
    <scope>IDENTIFICATION</scope>
</reference>
<keyword evidence="8" id="KW-1185">Reference proteome</keyword>
<evidence type="ECO:0000313" key="9">
    <source>
        <dbReference type="WBParaSite" id="Csp11.Scaffold629.g12895.t1"/>
    </source>
</evidence>
<dbReference type="EC" id="2.5.1.18" evidence="3"/>
<dbReference type="PROSITE" id="PS50405">
    <property type="entry name" value="GST_CTER"/>
    <property type="match status" value="1"/>
</dbReference>
<dbReference type="GO" id="GO:0004364">
    <property type="term" value="F:glutathione transferase activity"/>
    <property type="evidence" value="ECO:0007669"/>
    <property type="project" value="UniProtKB-EC"/>
</dbReference>
<dbReference type="WBParaSite" id="Csp11.Scaffold629.g12895.t1">
    <property type="protein sequence ID" value="Csp11.Scaffold629.g12895.t1"/>
    <property type="gene ID" value="Csp11.Scaffold629.g12895"/>
</dbReference>
<dbReference type="SUPFAM" id="SSF47616">
    <property type="entry name" value="GST C-terminal domain-like"/>
    <property type="match status" value="1"/>
</dbReference>
<evidence type="ECO:0000256" key="5">
    <source>
        <dbReference type="ARBA" id="ARBA00032759"/>
    </source>
</evidence>
<dbReference type="InterPro" id="IPR010987">
    <property type="entry name" value="Glutathione-S-Trfase_C-like"/>
</dbReference>
<dbReference type="InterPro" id="IPR004045">
    <property type="entry name" value="Glutathione_S-Trfase_N"/>
</dbReference>
<comment type="subunit">
    <text evidence="2">Homodimer.</text>
</comment>
<evidence type="ECO:0000313" key="8">
    <source>
        <dbReference type="Proteomes" id="UP000095282"/>
    </source>
</evidence>
<dbReference type="SFLD" id="SFLDG00363">
    <property type="entry name" value="AMPS_(cytGST):_Alpha-__Mu-__Pi"/>
    <property type="match status" value="1"/>
</dbReference>
<dbReference type="InterPro" id="IPR036249">
    <property type="entry name" value="Thioredoxin-like_sf"/>
</dbReference>
<name>A0A1I7TXW4_9PELO</name>
<dbReference type="InterPro" id="IPR004046">
    <property type="entry name" value="GST_C"/>
</dbReference>
<sequence length="210" mass="24820">MAVPQLYYFTIRGWGEYIRLLLTDNKVQFEDIRYVYGGKEWEEVKRTMILGQLPCLKIDGKELVQTGTIMRHLGRKHNLNGSSEEEATFLDMIFEGVRDVRMKYVRFIYFDEGTREEIVNKTLPECLEKLEKLFQTHSGDFIIGNKISYADYALFEELDVYYHLDAHILDKFPGLKGLWERMWERPNLKAYLEKRKADGVWISAVEKGMK</sequence>
<evidence type="ECO:0000256" key="4">
    <source>
        <dbReference type="ARBA" id="ARBA00022679"/>
    </source>
</evidence>
<organism evidence="8 9">
    <name type="scientific">Caenorhabditis tropicalis</name>
    <dbReference type="NCBI Taxonomy" id="1561998"/>
    <lineage>
        <taxon>Eukaryota</taxon>
        <taxon>Metazoa</taxon>
        <taxon>Ecdysozoa</taxon>
        <taxon>Nematoda</taxon>
        <taxon>Chromadorea</taxon>
        <taxon>Rhabditida</taxon>
        <taxon>Rhabditina</taxon>
        <taxon>Rhabditomorpha</taxon>
        <taxon>Rhabditoidea</taxon>
        <taxon>Rhabditidae</taxon>
        <taxon>Peloderinae</taxon>
        <taxon>Caenorhabditis</taxon>
    </lineage>
</organism>
<dbReference type="InterPro" id="IPR040079">
    <property type="entry name" value="Glutathione_S-Trfase"/>
</dbReference>
<protein>
    <recommendedName>
        <fullName evidence="3">glutathione transferase</fullName>
        <ecNumber evidence="3">2.5.1.18</ecNumber>
    </recommendedName>
    <alternativeName>
        <fullName evidence="5">GST class-pi</fullName>
    </alternativeName>
</protein>
<dbReference type="PROSITE" id="PS50404">
    <property type="entry name" value="GST_NTER"/>
    <property type="match status" value="1"/>
</dbReference>
<evidence type="ECO:0000256" key="2">
    <source>
        <dbReference type="ARBA" id="ARBA00011738"/>
    </source>
</evidence>
<dbReference type="Pfam" id="PF14497">
    <property type="entry name" value="GST_C_3"/>
    <property type="match status" value="1"/>
</dbReference>
<dbReference type="SFLD" id="SFLDS00019">
    <property type="entry name" value="Glutathione_Transferase_(cytos"/>
    <property type="match status" value="1"/>
</dbReference>
<dbReference type="FunFam" id="1.20.1050.10:FF:000020">
    <property type="entry name" value="Glutathione S-transferase P 1"/>
    <property type="match status" value="1"/>
</dbReference>
<dbReference type="eggNOG" id="KOG1695">
    <property type="taxonomic scope" value="Eukaryota"/>
</dbReference>